<dbReference type="RefSeq" id="WP_053222155.1">
    <property type="nucleotide sequence ID" value="NZ_JSVA01000004.1"/>
</dbReference>
<keyword evidence="2" id="KW-1185">Reference proteome</keyword>
<name>A0A0L8ANW1_9BACT</name>
<evidence type="ECO:0000313" key="1">
    <source>
        <dbReference type="EMBL" id="KOF03936.1"/>
    </source>
</evidence>
<proteinExistence type="predicted"/>
<dbReference type="EMBL" id="JSVA01000004">
    <property type="protein sequence ID" value="KOF03936.1"/>
    <property type="molecule type" value="Genomic_DNA"/>
</dbReference>
<dbReference type="AlphaFoldDB" id="A0A0L8ANW1"/>
<gene>
    <name evidence="1" type="ORF">OB69_02700</name>
</gene>
<dbReference type="Proteomes" id="UP000036908">
    <property type="component" value="Unassembled WGS sequence"/>
</dbReference>
<sequence>MNELEIYLKKSVTLDDKELIVFIKPKDTGARLIKITESHVWVDYGNILTIKPIHDLTIIVRKD</sequence>
<comment type="caution">
    <text evidence="1">The sequence shown here is derived from an EMBL/GenBank/DDBJ whole genome shotgun (WGS) entry which is preliminary data.</text>
</comment>
<reference evidence="2" key="1">
    <citation type="submission" date="2014-11" db="EMBL/GenBank/DDBJ databases">
        <title>Genome sequencing of Roseivirga sp. D-25.</title>
        <authorList>
            <person name="Selvaratnam C."/>
            <person name="Thevarajoo S."/>
            <person name="Goh K.M."/>
            <person name="Eee R."/>
            <person name="Chan K.-G."/>
            <person name="Chong C.S."/>
        </authorList>
    </citation>
    <scope>NUCLEOTIDE SEQUENCE [LARGE SCALE GENOMIC DNA]</scope>
    <source>
        <strain evidence="2">D-25</strain>
    </source>
</reference>
<accession>A0A0L8ANW1</accession>
<protein>
    <submittedName>
        <fullName evidence="1">Uncharacterized protein</fullName>
    </submittedName>
</protein>
<organism evidence="1 2">
    <name type="scientific">Roseivirga seohaensis subsp. aquiponti</name>
    <dbReference type="NCBI Taxonomy" id="1566026"/>
    <lineage>
        <taxon>Bacteria</taxon>
        <taxon>Pseudomonadati</taxon>
        <taxon>Bacteroidota</taxon>
        <taxon>Cytophagia</taxon>
        <taxon>Cytophagales</taxon>
        <taxon>Roseivirgaceae</taxon>
        <taxon>Roseivirga</taxon>
    </lineage>
</organism>
<dbReference type="PATRIC" id="fig|1566026.4.peg.2304"/>
<evidence type="ECO:0000313" key="2">
    <source>
        <dbReference type="Proteomes" id="UP000036908"/>
    </source>
</evidence>